<evidence type="ECO:0000313" key="3">
    <source>
        <dbReference type="Proteomes" id="UP000316096"/>
    </source>
</evidence>
<dbReference type="OrthoDB" id="4319152at2"/>
<name>A0A543CR78_9ACTN</name>
<dbReference type="Proteomes" id="UP000316096">
    <property type="component" value="Unassembled WGS sequence"/>
</dbReference>
<dbReference type="RefSeq" id="WP_141958439.1">
    <property type="nucleotide sequence ID" value="NZ_VFOZ01000001.1"/>
</dbReference>
<keyword evidence="3" id="KW-1185">Reference proteome</keyword>
<keyword evidence="1" id="KW-1133">Transmembrane helix</keyword>
<feature type="transmembrane region" description="Helical" evidence="1">
    <location>
        <begin position="6"/>
        <end position="28"/>
    </location>
</feature>
<keyword evidence="1" id="KW-0472">Membrane</keyword>
<comment type="caution">
    <text evidence="2">The sequence shown here is derived from an EMBL/GenBank/DDBJ whole genome shotgun (WGS) entry which is preliminary data.</text>
</comment>
<evidence type="ECO:0000313" key="2">
    <source>
        <dbReference type="EMBL" id="TQL99558.1"/>
    </source>
</evidence>
<dbReference type="AlphaFoldDB" id="A0A543CR78"/>
<sequence length="85" mass="9453">MNGHALAEAIGAAGIFTAITVTIWQVAVTWRAKVLAPREGKYQRLAETSAAVQEHTELQLREITLLLEDMRGRVVALERILKEVE</sequence>
<organism evidence="2 3">
    <name type="scientific">Actinoallomurus bryophytorum</name>
    <dbReference type="NCBI Taxonomy" id="1490222"/>
    <lineage>
        <taxon>Bacteria</taxon>
        <taxon>Bacillati</taxon>
        <taxon>Actinomycetota</taxon>
        <taxon>Actinomycetes</taxon>
        <taxon>Streptosporangiales</taxon>
        <taxon>Thermomonosporaceae</taxon>
        <taxon>Actinoallomurus</taxon>
    </lineage>
</organism>
<proteinExistence type="predicted"/>
<dbReference type="EMBL" id="VFOZ01000001">
    <property type="protein sequence ID" value="TQL99558.1"/>
    <property type="molecule type" value="Genomic_DNA"/>
</dbReference>
<keyword evidence="1" id="KW-0812">Transmembrane</keyword>
<gene>
    <name evidence="2" type="ORF">FB559_5250</name>
</gene>
<protein>
    <submittedName>
        <fullName evidence="2">Uncharacterized protein</fullName>
    </submittedName>
</protein>
<reference evidence="2 3" key="1">
    <citation type="submission" date="2019-06" db="EMBL/GenBank/DDBJ databases">
        <title>Sequencing the genomes of 1000 actinobacteria strains.</title>
        <authorList>
            <person name="Klenk H.-P."/>
        </authorList>
    </citation>
    <scope>NUCLEOTIDE SEQUENCE [LARGE SCALE GENOMIC DNA]</scope>
    <source>
        <strain evidence="2 3">DSM 102200</strain>
    </source>
</reference>
<accession>A0A543CR78</accession>
<evidence type="ECO:0000256" key="1">
    <source>
        <dbReference type="SAM" id="Phobius"/>
    </source>
</evidence>